<evidence type="ECO:0000256" key="2">
    <source>
        <dbReference type="ARBA" id="ARBA00029447"/>
    </source>
</evidence>
<dbReference type="Pfam" id="PF00015">
    <property type="entry name" value="MCPsignal"/>
    <property type="match status" value="1"/>
</dbReference>
<name>B8FAH5_DESAL</name>
<sequence length="509" mass="54547">MKRTIQTKLVANILAYLSIAMVIFLFGAYKMSHGVVDVFLSDLAKSCADRMAISLEYPMKQQDQEGVLRLLGAETVEKRNYAIVVKSGAGGDVFAGVLRGENDETWRPITDESAIVEECVKQSRNIGSNGAELGVVDYYVSLRYKAAKLRYILAVIVSLTLILTSVLLVSLFFAFRRVVVRPLKKISAGMENIAQGEGDLTARMHIETDDELGDLARNFNIFTENTQSLVAQVKEVSQTLSAFTSQISSTASELSASSAETSSTLSQVSTTAEEIKQTSMVSNQKADGVAQKAEEAARISKEGESASREAMEGMQRIKDEMQYIAESIMKLSEHSQSIGDIIGAVNDLANESNLLSVNASIEAAKAGDFGKGFGVVAQEVKSLSDQSKQATGQVKAILSDIQASTSKAVMAMERGAKAVETGENLSASSGNAIRVLAQRVEESSQSAAQISASSQQQLMGLDQLTAAMESIKHASAQNAEGAQQLEQATAELHDLGGALRNLADKFKVD</sequence>
<evidence type="ECO:0000313" key="8">
    <source>
        <dbReference type="EMBL" id="ACL03271.1"/>
    </source>
</evidence>
<dbReference type="SUPFAM" id="SSF58104">
    <property type="entry name" value="Methyl-accepting chemotaxis protein (MCP) signaling domain"/>
    <property type="match status" value="1"/>
</dbReference>
<evidence type="ECO:0000259" key="7">
    <source>
        <dbReference type="PROSITE" id="PS50885"/>
    </source>
</evidence>
<dbReference type="PRINTS" id="PR00260">
    <property type="entry name" value="CHEMTRNSDUCR"/>
</dbReference>
<proteinExistence type="inferred from homology"/>
<evidence type="ECO:0000256" key="3">
    <source>
        <dbReference type="PROSITE-ProRule" id="PRU00284"/>
    </source>
</evidence>
<reference evidence="8 9" key="1">
    <citation type="journal article" date="2012" name="Environ. Microbiol.">
        <title>The genome sequence of Desulfatibacillum alkenivorans AK-01: a blueprint for anaerobic alkane oxidation.</title>
        <authorList>
            <person name="Callaghan A.V."/>
            <person name="Morris B.E."/>
            <person name="Pereira I.A."/>
            <person name="McInerney M.J."/>
            <person name="Austin R.N."/>
            <person name="Groves J.T."/>
            <person name="Kukor J.J."/>
            <person name="Suflita J.M."/>
            <person name="Young L.Y."/>
            <person name="Zylstra G.J."/>
            <person name="Wawrik B."/>
        </authorList>
    </citation>
    <scope>NUCLEOTIDE SEQUENCE [LARGE SCALE GENOMIC DNA]</scope>
    <source>
        <strain evidence="8 9">AK-01</strain>
    </source>
</reference>
<dbReference type="EMBL" id="CP001322">
    <property type="protein sequence ID" value="ACL03271.1"/>
    <property type="molecule type" value="Genomic_DNA"/>
</dbReference>
<dbReference type="AlphaFoldDB" id="B8FAH5"/>
<keyword evidence="9" id="KW-1185">Reference proteome</keyword>
<evidence type="ECO:0000259" key="6">
    <source>
        <dbReference type="PROSITE" id="PS50111"/>
    </source>
</evidence>
<dbReference type="SMART" id="SM00283">
    <property type="entry name" value="MA"/>
    <property type="match status" value="1"/>
</dbReference>
<dbReference type="PROSITE" id="PS50111">
    <property type="entry name" value="CHEMOTAXIS_TRANSDUC_2"/>
    <property type="match status" value="1"/>
</dbReference>
<dbReference type="PANTHER" id="PTHR32089:SF112">
    <property type="entry name" value="LYSOZYME-LIKE PROTEIN-RELATED"/>
    <property type="match status" value="1"/>
</dbReference>
<dbReference type="GO" id="GO:0006935">
    <property type="term" value="P:chemotaxis"/>
    <property type="evidence" value="ECO:0007669"/>
    <property type="project" value="InterPro"/>
</dbReference>
<dbReference type="GO" id="GO:0016020">
    <property type="term" value="C:membrane"/>
    <property type="evidence" value="ECO:0007669"/>
    <property type="project" value="InterPro"/>
</dbReference>
<feature type="coiled-coil region" evidence="4">
    <location>
        <begin position="471"/>
        <end position="505"/>
    </location>
</feature>
<feature type="transmembrane region" description="Helical" evidence="5">
    <location>
        <begin position="151"/>
        <end position="175"/>
    </location>
</feature>
<dbReference type="Proteomes" id="UP000000739">
    <property type="component" value="Chromosome"/>
</dbReference>
<organism evidence="8 9">
    <name type="scientific">Desulfatibacillum aliphaticivorans</name>
    <dbReference type="NCBI Taxonomy" id="218208"/>
    <lineage>
        <taxon>Bacteria</taxon>
        <taxon>Pseudomonadati</taxon>
        <taxon>Thermodesulfobacteriota</taxon>
        <taxon>Desulfobacteria</taxon>
        <taxon>Desulfobacterales</taxon>
        <taxon>Desulfatibacillaceae</taxon>
        <taxon>Desulfatibacillum</taxon>
    </lineage>
</organism>
<evidence type="ECO:0000256" key="5">
    <source>
        <dbReference type="SAM" id="Phobius"/>
    </source>
</evidence>
<keyword evidence="5" id="KW-1133">Transmembrane helix</keyword>
<dbReference type="CDD" id="cd06225">
    <property type="entry name" value="HAMP"/>
    <property type="match status" value="1"/>
</dbReference>
<accession>B8FAH5</accession>
<keyword evidence="4" id="KW-0175">Coiled coil</keyword>
<protein>
    <submittedName>
        <fullName evidence="8">Protein with methyl-accepting chemotaxis protein (MCP) signaling domain</fullName>
    </submittedName>
</protein>
<comment type="similarity">
    <text evidence="2">Belongs to the methyl-accepting chemotaxis (MCP) protein family.</text>
</comment>
<feature type="transmembrane region" description="Helical" evidence="5">
    <location>
        <begin position="9"/>
        <end position="29"/>
    </location>
</feature>
<keyword evidence="1 3" id="KW-0807">Transducer</keyword>
<feature type="domain" description="Methyl-accepting transducer" evidence="6">
    <location>
        <begin position="236"/>
        <end position="472"/>
    </location>
</feature>
<dbReference type="KEGG" id="dal:Dalk_1573"/>
<feature type="domain" description="HAMP" evidence="7">
    <location>
        <begin position="177"/>
        <end position="231"/>
    </location>
</feature>
<dbReference type="SMART" id="SM00304">
    <property type="entry name" value="HAMP"/>
    <property type="match status" value="1"/>
</dbReference>
<evidence type="ECO:0000256" key="1">
    <source>
        <dbReference type="ARBA" id="ARBA00023224"/>
    </source>
</evidence>
<evidence type="ECO:0000313" key="9">
    <source>
        <dbReference type="Proteomes" id="UP000000739"/>
    </source>
</evidence>
<dbReference type="Pfam" id="PF00672">
    <property type="entry name" value="HAMP"/>
    <property type="match status" value="1"/>
</dbReference>
<dbReference type="Gene3D" id="1.10.287.950">
    <property type="entry name" value="Methyl-accepting chemotaxis protein"/>
    <property type="match status" value="1"/>
</dbReference>
<gene>
    <name evidence="8" type="ordered locus">Dalk_1573</name>
</gene>
<dbReference type="PROSITE" id="PS50885">
    <property type="entry name" value="HAMP"/>
    <property type="match status" value="1"/>
</dbReference>
<dbReference type="GO" id="GO:0004888">
    <property type="term" value="F:transmembrane signaling receptor activity"/>
    <property type="evidence" value="ECO:0007669"/>
    <property type="project" value="InterPro"/>
</dbReference>
<dbReference type="InterPro" id="IPR003660">
    <property type="entry name" value="HAMP_dom"/>
</dbReference>
<dbReference type="HOGENOM" id="CLU_000445_107_27_7"/>
<dbReference type="PANTHER" id="PTHR32089">
    <property type="entry name" value="METHYL-ACCEPTING CHEMOTAXIS PROTEIN MCPB"/>
    <property type="match status" value="1"/>
</dbReference>
<keyword evidence="5" id="KW-0472">Membrane</keyword>
<dbReference type="GO" id="GO:0007165">
    <property type="term" value="P:signal transduction"/>
    <property type="evidence" value="ECO:0007669"/>
    <property type="project" value="UniProtKB-KW"/>
</dbReference>
<keyword evidence="5" id="KW-0812">Transmembrane</keyword>
<dbReference type="eggNOG" id="COG0840">
    <property type="taxonomic scope" value="Bacteria"/>
</dbReference>
<evidence type="ECO:0000256" key="4">
    <source>
        <dbReference type="SAM" id="Coils"/>
    </source>
</evidence>
<dbReference type="InterPro" id="IPR004090">
    <property type="entry name" value="Chemotax_Me-accpt_rcpt"/>
</dbReference>
<dbReference type="RefSeq" id="WP_012610705.1">
    <property type="nucleotide sequence ID" value="NC_011768.1"/>
</dbReference>
<dbReference type="InterPro" id="IPR004089">
    <property type="entry name" value="MCPsignal_dom"/>
</dbReference>